<dbReference type="EMBL" id="CP018800">
    <property type="protein sequence ID" value="ATX82012.1"/>
    <property type="molecule type" value="Genomic_DNA"/>
</dbReference>
<evidence type="ECO:0000313" key="3">
    <source>
        <dbReference type="Proteomes" id="UP000231637"/>
    </source>
</evidence>
<proteinExistence type="predicted"/>
<reference evidence="2 3" key="1">
    <citation type="submission" date="2016-12" db="EMBL/GenBank/DDBJ databases">
        <title>Isolation and genomic insights into novel planktonic Zetaproteobacteria from stratified waters of the Chesapeake Bay.</title>
        <authorList>
            <person name="McAllister S.M."/>
            <person name="Kato S."/>
            <person name="Chan C.S."/>
            <person name="Chiu B.K."/>
            <person name="Field E.K."/>
        </authorList>
    </citation>
    <scope>NUCLEOTIDE SEQUENCE [LARGE SCALE GENOMIC DNA]</scope>
    <source>
        <strain evidence="2 3">CP-8</strain>
    </source>
</reference>
<gene>
    <name evidence="2" type="ORF">Ga0123462_1148</name>
</gene>
<sequence>MKQSFYFMSPEFYKLNKSRVPRKFSENIDDFLSLFPPIGPNVKVLVESTPDYLHTPGVIDRIQSIGSHFRSVYIIAILRHPVYRFISWHRFAIQQGSIVDDTSLESFYKMNRPICVAFKDTDSCFFAKDSGRYEKFIPSFSKAFGEKFKAYDFDQLQKNPCELMKGLCSVIGLDSSCYNDYEFNVSNKTVIVQSRFIYNAYMRLRSVYIAILDTPLLYIVKPIRNVISKMYHRMNDRSRLSHGGISDSDFFIKNELFNEYLKDIEFCNSQYGFAWSNKAESE</sequence>
<keyword evidence="3" id="KW-1185">Reference proteome</keyword>
<organism evidence="2 3">
    <name type="scientific">Mariprofundus ferrinatatus</name>
    <dbReference type="NCBI Taxonomy" id="1921087"/>
    <lineage>
        <taxon>Bacteria</taxon>
        <taxon>Pseudomonadati</taxon>
        <taxon>Pseudomonadota</taxon>
        <taxon>Candidatius Mariprofundia</taxon>
        <taxon>Mariprofundales</taxon>
        <taxon>Mariprofundaceae</taxon>
        <taxon>Mariprofundus</taxon>
    </lineage>
</organism>
<protein>
    <recommendedName>
        <fullName evidence="4">Sulfotransferase family protein</fullName>
    </recommendedName>
</protein>
<accession>A0A2K8L4H6</accession>
<dbReference type="GO" id="GO:0008146">
    <property type="term" value="F:sulfotransferase activity"/>
    <property type="evidence" value="ECO:0007669"/>
    <property type="project" value="InterPro"/>
</dbReference>
<name>A0A2K8L4H6_9PROT</name>
<evidence type="ECO:0000313" key="2">
    <source>
        <dbReference type="EMBL" id="ATX82012.1"/>
    </source>
</evidence>
<dbReference type="PANTHER" id="PTHR10605">
    <property type="entry name" value="HEPARAN SULFATE SULFOTRANSFERASE"/>
    <property type="match status" value="1"/>
</dbReference>
<dbReference type="InterPro" id="IPR027417">
    <property type="entry name" value="P-loop_NTPase"/>
</dbReference>
<keyword evidence="1" id="KW-0808">Transferase</keyword>
<dbReference type="InterPro" id="IPR037359">
    <property type="entry name" value="NST/OST"/>
</dbReference>
<dbReference type="SUPFAM" id="SSF52540">
    <property type="entry name" value="P-loop containing nucleoside triphosphate hydrolases"/>
    <property type="match status" value="1"/>
</dbReference>
<dbReference type="AlphaFoldDB" id="A0A2K8L4H6"/>
<dbReference type="Proteomes" id="UP000231637">
    <property type="component" value="Chromosome"/>
</dbReference>
<evidence type="ECO:0008006" key="4">
    <source>
        <dbReference type="Google" id="ProtNLM"/>
    </source>
</evidence>
<dbReference type="Gene3D" id="3.40.50.300">
    <property type="entry name" value="P-loop containing nucleotide triphosphate hydrolases"/>
    <property type="match status" value="1"/>
</dbReference>
<dbReference type="PANTHER" id="PTHR10605:SF56">
    <property type="entry name" value="BIFUNCTIONAL HEPARAN SULFATE N-DEACETYLASE_N-SULFOTRANSFERASE"/>
    <property type="match status" value="1"/>
</dbReference>
<dbReference type="KEGG" id="mfn:Ga0123462_1148"/>
<evidence type="ECO:0000256" key="1">
    <source>
        <dbReference type="ARBA" id="ARBA00022679"/>
    </source>
</evidence>